<name>A0AAD7NID7_9AGAR</name>
<evidence type="ECO:0000313" key="1">
    <source>
        <dbReference type="EMBL" id="KAJ7762046.1"/>
    </source>
</evidence>
<dbReference type="InterPro" id="IPR036188">
    <property type="entry name" value="FAD/NAD-bd_sf"/>
</dbReference>
<protein>
    <submittedName>
        <fullName evidence="1">Uncharacterized protein</fullName>
    </submittedName>
</protein>
<dbReference type="SUPFAM" id="SSF51905">
    <property type="entry name" value="FAD/NAD(P)-binding domain"/>
    <property type="match status" value="1"/>
</dbReference>
<evidence type="ECO:0000313" key="2">
    <source>
        <dbReference type="Proteomes" id="UP001215280"/>
    </source>
</evidence>
<proteinExistence type="predicted"/>
<reference evidence="1" key="1">
    <citation type="submission" date="2023-03" db="EMBL/GenBank/DDBJ databases">
        <title>Massive genome expansion in bonnet fungi (Mycena s.s.) driven by repeated elements and novel gene families across ecological guilds.</title>
        <authorList>
            <consortium name="Lawrence Berkeley National Laboratory"/>
            <person name="Harder C.B."/>
            <person name="Miyauchi S."/>
            <person name="Viragh M."/>
            <person name="Kuo A."/>
            <person name="Thoen E."/>
            <person name="Andreopoulos B."/>
            <person name="Lu D."/>
            <person name="Skrede I."/>
            <person name="Drula E."/>
            <person name="Henrissat B."/>
            <person name="Morin E."/>
            <person name="Kohler A."/>
            <person name="Barry K."/>
            <person name="LaButti K."/>
            <person name="Morin E."/>
            <person name="Salamov A."/>
            <person name="Lipzen A."/>
            <person name="Mereny Z."/>
            <person name="Hegedus B."/>
            <person name="Baldrian P."/>
            <person name="Stursova M."/>
            <person name="Weitz H."/>
            <person name="Taylor A."/>
            <person name="Grigoriev I.V."/>
            <person name="Nagy L.G."/>
            <person name="Martin F."/>
            <person name="Kauserud H."/>
        </authorList>
    </citation>
    <scope>NUCLEOTIDE SEQUENCE</scope>
    <source>
        <strain evidence="1">CBHHK188m</strain>
    </source>
</reference>
<comment type="caution">
    <text evidence="1">The sequence shown here is derived from an EMBL/GenBank/DDBJ whole genome shotgun (WGS) entry which is preliminary data.</text>
</comment>
<sequence length="213" mass="22975">MSCPPRGRVRGVEVTERHGVHDLLALVYIGNGTTLYHCPPHGGLGYHPPSYTVELADGRRIPADVAVACIGGTPLSALLLALSPSSLADRIFAIGYAADTSAHKAAGPGHRQAQVAVHNIVRMIAGYSANAAYMPSVPRIRVSVGLHSDVTSENPRAEGRAPGVLFIDMEDGTHEEEEMSRMYEWRVKRAGARGHRLLPVLVEYNSTERIPKV</sequence>
<dbReference type="EMBL" id="JARJLG010000044">
    <property type="protein sequence ID" value="KAJ7762046.1"/>
    <property type="molecule type" value="Genomic_DNA"/>
</dbReference>
<gene>
    <name evidence="1" type="ORF">DFH07DRAFT_957050</name>
</gene>
<dbReference type="AlphaFoldDB" id="A0AAD7NID7"/>
<dbReference type="Proteomes" id="UP001215280">
    <property type="component" value="Unassembled WGS sequence"/>
</dbReference>
<keyword evidence="2" id="KW-1185">Reference proteome</keyword>
<organism evidence="1 2">
    <name type="scientific">Mycena maculata</name>
    <dbReference type="NCBI Taxonomy" id="230809"/>
    <lineage>
        <taxon>Eukaryota</taxon>
        <taxon>Fungi</taxon>
        <taxon>Dikarya</taxon>
        <taxon>Basidiomycota</taxon>
        <taxon>Agaricomycotina</taxon>
        <taxon>Agaricomycetes</taxon>
        <taxon>Agaricomycetidae</taxon>
        <taxon>Agaricales</taxon>
        <taxon>Marasmiineae</taxon>
        <taxon>Mycenaceae</taxon>
        <taxon>Mycena</taxon>
    </lineage>
</organism>
<accession>A0AAD7NID7</accession>